<dbReference type="InterPro" id="IPR009057">
    <property type="entry name" value="Homeodomain-like_sf"/>
</dbReference>
<dbReference type="PANTHER" id="PTHR43479:SF11">
    <property type="entry name" value="ACREF_ENVCD OPERON REPRESSOR-RELATED"/>
    <property type="match status" value="1"/>
</dbReference>
<protein>
    <submittedName>
        <fullName evidence="5">TetR/AcrR family transcriptional regulator</fullName>
    </submittedName>
</protein>
<dbReference type="PRINTS" id="PR00455">
    <property type="entry name" value="HTHTETR"/>
</dbReference>
<dbReference type="Proteomes" id="UP000288024">
    <property type="component" value="Unassembled WGS sequence"/>
</dbReference>
<evidence type="ECO:0000256" key="3">
    <source>
        <dbReference type="PROSITE-ProRule" id="PRU00335"/>
    </source>
</evidence>
<dbReference type="InterPro" id="IPR001647">
    <property type="entry name" value="HTH_TetR"/>
</dbReference>
<keyword evidence="2 3" id="KW-0238">DNA-binding</keyword>
<dbReference type="AlphaFoldDB" id="A0A3S2W4R8"/>
<keyword evidence="6" id="KW-1185">Reference proteome</keyword>
<evidence type="ECO:0000313" key="6">
    <source>
        <dbReference type="Proteomes" id="UP000288024"/>
    </source>
</evidence>
<evidence type="ECO:0000313" key="5">
    <source>
        <dbReference type="EMBL" id="RVT63694.1"/>
    </source>
</evidence>
<dbReference type="InterPro" id="IPR023772">
    <property type="entry name" value="DNA-bd_HTH_TetR-type_CS"/>
</dbReference>
<dbReference type="PROSITE" id="PS50977">
    <property type="entry name" value="HTH_TETR_2"/>
    <property type="match status" value="1"/>
</dbReference>
<organism evidence="5 6">
    <name type="scientific">Niallia taxi</name>
    <dbReference type="NCBI Taxonomy" id="2499688"/>
    <lineage>
        <taxon>Bacteria</taxon>
        <taxon>Bacillati</taxon>
        <taxon>Bacillota</taxon>
        <taxon>Bacilli</taxon>
        <taxon>Bacillales</taxon>
        <taxon>Bacillaceae</taxon>
        <taxon>Niallia</taxon>
    </lineage>
</organism>
<reference evidence="5 6" key="1">
    <citation type="submission" date="2019-01" db="EMBL/GenBank/DDBJ databases">
        <title>Bacillus sp. M5HDSG1-1, whole genome shotgun sequence.</title>
        <authorList>
            <person name="Tuo L."/>
        </authorList>
    </citation>
    <scope>NUCLEOTIDE SEQUENCE [LARGE SCALE GENOMIC DNA]</scope>
    <source>
        <strain evidence="5 6">M5HDSG1-1</strain>
    </source>
</reference>
<dbReference type="EMBL" id="RZTZ01000003">
    <property type="protein sequence ID" value="RVT63694.1"/>
    <property type="molecule type" value="Genomic_DNA"/>
</dbReference>
<evidence type="ECO:0000256" key="2">
    <source>
        <dbReference type="ARBA" id="ARBA00023125"/>
    </source>
</evidence>
<dbReference type="Gene3D" id="1.10.10.60">
    <property type="entry name" value="Homeodomain-like"/>
    <property type="match status" value="1"/>
</dbReference>
<gene>
    <name evidence="5" type="ORF">EM808_10540</name>
</gene>
<feature type="DNA-binding region" description="H-T-H motif" evidence="3">
    <location>
        <begin position="36"/>
        <end position="55"/>
    </location>
</feature>
<dbReference type="Gene3D" id="1.10.357.10">
    <property type="entry name" value="Tetracycline Repressor, domain 2"/>
    <property type="match status" value="1"/>
</dbReference>
<name>A0A3S2W4R8_9BACI</name>
<keyword evidence="1" id="KW-0678">Repressor</keyword>
<dbReference type="GO" id="GO:0003677">
    <property type="term" value="F:DNA binding"/>
    <property type="evidence" value="ECO:0007669"/>
    <property type="project" value="UniProtKB-UniRule"/>
</dbReference>
<dbReference type="Pfam" id="PF00440">
    <property type="entry name" value="TetR_N"/>
    <property type="match status" value="1"/>
</dbReference>
<evidence type="ECO:0000259" key="4">
    <source>
        <dbReference type="PROSITE" id="PS50977"/>
    </source>
</evidence>
<evidence type="ECO:0000256" key="1">
    <source>
        <dbReference type="ARBA" id="ARBA00022491"/>
    </source>
</evidence>
<accession>A0A3S2W4R8</accession>
<dbReference type="RefSeq" id="WP_127738171.1">
    <property type="nucleotide sequence ID" value="NZ_RZTZ01000003.1"/>
</dbReference>
<comment type="caution">
    <text evidence="5">The sequence shown here is derived from an EMBL/GenBank/DDBJ whole genome shotgun (WGS) entry which is preliminary data.</text>
</comment>
<dbReference type="InterPro" id="IPR050624">
    <property type="entry name" value="HTH-type_Tx_Regulator"/>
</dbReference>
<feature type="domain" description="HTH tetR-type" evidence="4">
    <location>
        <begin position="13"/>
        <end position="73"/>
    </location>
</feature>
<sequence>MKRNHTELPSQTQDTHHLIIKAATKLFMELGYRAVSTRKIAAECGITQPALYHHFQNKQEIYIEVLKASILQTENYLTKIARDFPDIKQRIFHLSCYFMQNYQEDLMQMFHDLHHEMPEDVKQVINGHWQKGFLSPIIHMFEEAVSKKEIGSFEAIDSSSFEVSLLLLNMIKSALLPDFMKTLTESEQKAIVEKKARLIVQIFLSGIAEKND</sequence>
<dbReference type="SUPFAM" id="SSF46689">
    <property type="entry name" value="Homeodomain-like"/>
    <property type="match status" value="1"/>
</dbReference>
<dbReference type="PANTHER" id="PTHR43479">
    <property type="entry name" value="ACREF/ENVCD OPERON REPRESSOR-RELATED"/>
    <property type="match status" value="1"/>
</dbReference>
<dbReference type="PROSITE" id="PS01081">
    <property type="entry name" value="HTH_TETR_1"/>
    <property type="match status" value="1"/>
</dbReference>
<proteinExistence type="predicted"/>